<dbReference type="Proteomes" id="UP000009173">
    <property type="component" value="Chromosome"/>
</dbReference>
<dbReference type="PANTHER" id="PTHR38834">
    <property type="entry name" value="PERIPLASMIC SUBSTRATE BINDING PROTEIN FAMILY 3"/>
    <property type="match status" value="1"/>
</dbReference>
<sequence precursor="true">MPRVRPETALRAVRCCLASLLLAGVVLLVLPSWVAAQGADVLRLVTEHQPPYVVVTSGGAVEGTVTDIVRKVLQQMGVAFTIKPYPWKRAQAMTLSGHADGFFAASQSERRDISLVLSTPLAAQRWTWALPKDSNFEPGTAAFMAEARVSAFKGSNMQTWLESGGFRVSPVPPDDYEALISFLDAGRIDAALGGHLGIREELSRRGLLGRYRLVPYVDKPVGVYFSKAYLEAHPGFLDSFNETACSLLAREGVDPSGCDGTDP</sequence>
<dbReference type="KEGG" id="dvl:Dvul_0123"/>
<organism evidence="2 3">
    <name type="scientific">Nitratidesulfovibrio vulgaris (strain DP4)</name>
    <name type="common">Desulfovibrio vulgaris</name>
    <dbReference type="NCBI Taxonomy" id="391774"/>
    <lineage>
        <taxon>Bacteria</taxon>
        <taxon>Pseudomonadati</taxon>
        <taxon>Thermodesulfobacteriota</taxon>
        <taxon>Desulfovibrionia</taxon>
        <taxon>Desulfovibrionales</taxon>
        <taxon>Desulfovibrionaceae</taxon>
        <taxon>Nitratidesulfovibrio</taxon>
    </lineage>
</organism>
<dbReference type="HOGENOM" id="CLU_099468_0_0_7"/>
<dbReference type="InterPro" id="IPR001638">
    <property type="entry name" value="Solute-binding_3/MltF_N"/>
</dbReference>
<dbReference type="Gene3D" id="3.40.190.10">
    <property type="entry name" value="Periplasmic binding protein-like II"/>
    <property type="match status" value="2"/>
</dbReference>
<dbReference type="PANTHER" id="PTHR38834:SF3">
    <property type="entry name" value="SOLUTE-BINDING PROTEIN FAMILY 3_N-TERMINAL DOMAIN-CONTAINING PROTEIN"/>
    <property type="match status" value="1"/>
</dbReference>
<dbReference type="Pfam" id="PF00497">
    <property type="entry name" value="SBP_bac_3"/>
    <property type="match status" value="1"/>
</dbReference>
<name>A0A0H3A6R9_NITV4</name>
<dbReference type="EMBL" id="CP000527">
    <property type="protein sequence ID" value="ABM27147.1"/>
    <property type="molecule type" value="Genomic_DNA"/>
</dbReference>
<feature type="domain" description="Solute-binding protein family 3/N-terminal" evidence="1">
    <location>
        <begin position="45"/>
        <end position="140"/>
    </location>
</feature>
<dbReference type="SUPFAM" id="SSF53850">
    <property type="entry name" value="Periplasmic binding protein-like II"/>
    <property type="match status" value="1"/>
</dbReference>
<evidence type="ECO:0000259" key="1">
    <source>
        <dbReference type="Pfam" id="PF00497"/>
    </source>
</evidence>
<dbReference type="AlphaFoldDB" id="A0A0H3A6R9"/>
<evidence type="ECO:0000313" key="2">
    <source>
        <dbReference type="EMBL" id="ABM27147.1"/>
    </source>
</evidence>
<accession>A0A0H3A6R9</accession>
<evidence type="ECO:0000313" key="3">
    <source>
        <dbReference type="Proteomes" id="UP000009173"/>
    </source>
</evidence>
<proteinExistence type="predicted"/>
<protein>
    <submittedName>
        <fullName evidence="2">Amino acid ABC transporter substrate-binding protein, PAAT family</fullName>
    </submittedName>
</protein>
<reference evidence="3" key="1">
    <citation type="journal article" date="2009" name="Environ. Microbiol.">
        <title>Contribution of mobile genetic elements to Desulfovibrio vulgaris genome plasticity.</title>
        <authorList>
            <person name="Walker C.B."/>
            <person name="Stolyar S."/>
            <person name="Chivian D."/>
            <person name="Pinel N."/>
            <person name="Gabster J.A."/>
            <person name="Dehal P.S."/>
            <person name="He Z."/>
            <person name="Yang Z.K."/>
            <person name="Yen H.C."/>
            <person name="Zhou J."/>
            <person name="Wall J.D."/>
            <person name="Hazen T.C."/>
            <person name="Arkin A.P."/>
            <person name="Stahl D.A."/>
        </authorList>
    </citation>
    <scope>NUCLEOTIDE SEQUENCE [LARGE SCALE GENOMIC DNA]</scope>
    <source>
        <strain evidence="3">DP4</strain>
    </source>
</reference>
<gene>
    <name evidence="2" type="ordered locus">Dvul_0123</name>
</gene>